<comment type="similarity">
    <text evidence="1">Belongs to the PIGL family.</text>
</comment>
<evidence type="ECO:0000256" key="3">
    <source>
        <dbReference type="SAM" id="Phobius"/>
    </source>
</evidence>
<evidence type="ECO:0000313" key="4">
    <source>
        <dbReference type="EMBL" id="KAF1981266.1"/>
    </source>
</evidence>
<dbReference type="EMBL" id="ML977203">
    <property type="protein sequence ID" value="KAF1981266.1"/>
    <property type="molecule type" value="Genomic_DNA"/>
</dbReference>
<dbReference type="GO" id="GO:0005783">
    <property type="term" value="C:endoplasmic reticulum"/>
    <property type="evidence" value="ECO:0007669"/>
    <property type="project" value="TreeGrafter"/>
</dbReference>
<dbReference type="Pfam" id="PF02585">
    <property type="entry name" value="PIG-L"/>
    <property type="match status" value="1"/>
</dbReference>
<dbReference type="GO" id="GO:0016020">
    <property type="term" value="C:membrane"/>
    <property type="evidence" value="ECO:0007669"/>
    <property type="project" value="GOC"/>
</dbReference>
<reference evidence="4" key="1">
    <citation type="journal article" date="2020" name="Stud. Mycol.">
        <title>101 Dothideomycetes genomes: a test case for predicting lifestyles and emergence of pathogens.</title>
        <authorList>
            <person name="Haridas S."/>
            <person name="Albert R."/>
            <person name="Binder M."/>
            <person name="Bloem J."/>
            <person name="Labutti K."/>
            <person name="Salamov A."/>
            <person name="Andreopoulos B."/>
            <person name="Baker S."/>
            <person name="Barry K."/>
            <person name="Bills G."/>
            <person name="Bluhm B."/>
            <person name="Cannon C."/>
            <person name="Castanera R."/>
            <person name="Culley D."/>
            <person name="Daum C."/>
            <person name="Ezra D."/>
            <person name="Gonzalez J."/>
            <person name="Henrissat B."/>
            <person name="Kuo A."/>
            <person name="Liang C."/>
            <person name="Lipzen A."/>
            <person name="Lutzoni F."/>
            <person name="Magnuson J."/>
            <person name="Mondo S."/>
            <person name="Nolan M."/>
            <person name="Ohm R."/>
            <person name="Pangilinan J."/>
            <person name="Park H.-J."/>
            <person name="Ramirez L."/>
            <person name="Alfaro M."/>
            <person name="Sun H."/>
            <person name="Tritt A."/>
            <person name="Yoshinaga Y."/>
            <person name="Zwiers L.-H."/>
            <person name="Turgeon B."/>
            <person name="Goodwin S."/>
            <person name="Spatafora J."/>
            <person name="Crous P."/>
            <person name="Grigoriev I."/>
        </authorList>
    </citation>
    <scope>NUCLEOTIDE SEQUENCE</scope>
    <source>
        <strain evidence="4">CBS 113979</strain>
    </source>
</reference>
<dbReference type="AlphaFoldDB" id="A0A6G1GJZ7"/>
<dbReference type="GO" id="GO:0006506">
    <property type="term" value="P:GPI anchor biosynthetic process"/>
    <property type="evidence" value="ECO:0007669"/>
    <property type="project" value="UniProtKB-UniPathway"/>
</dbReference>
<dbReference type="PANTHER" id="PTHR12993">
    <property type="entry name" value="N-ACETYLGLUCOSAMINYL-PHOSPHATIDYLINOSITOL DE-N-ACETYLASE-RELATED"/>
    <property type="match status" value="1"/>
</dbReference>
<evidence type="ECO:0000313" key="5">
    <source>
        <dbReference type="Proteomes" id="UP000800041"/>
    </source>
</evidence>
<dbReference type="SUPFAM" id="SSF102588">
    <property type="entry name" value="LmbE-like"/>
    <property type="match status" value="1"/>
</dbReference>
<dbReference type="GO" id="GO:0000225">
    <property type="term" value="F:N-acetylglucosaminylphosphatidylinositol deacetylase activity"/>
    <property type="evidence" value="ECO:0007669"/>
    <property type="project" value="UniProtKB-EC"/>
</dbReference>
<keyword evidence="5" id="KW-1185">Reference proteome</keyword>
<keyword evidence="3" id="KW-0812">Transmembrane</keyword>
<dbReference type="Gene3D" id="3.40.50.10320">
    <property type="entry name" value="LmbE-like"/>
    <property type="match status" value="1"/>
</dbReference>
<dbReference type="Proteomes" id="UP000800041">
    <property type="component" value="Unassembled WGS sequence"/>
</dbReference>
<organism evidence="4 5">
    <name type="scientific">Aulographum hederae CBS 113979</name>
    <dbReference type="NCBI Taxonomy" id="1176131"/>
    <lineage>
        <taxon>Eukaryota</taxon>
        <taxon>Fungi</taxon>
        <taxon>Dikarya</taxon>
        <taxon>Ascomycota</taxon>
        <taxon>Pezizomycotina</taxon>
        <taxon>Dothideomycetes</taxon>
        <taxon>Pleosporomycetidae</taxon>
        <taxon>Aulographales</taxon>
        <taxon>Aulographaceae</taxon>
    </lineage>
</organism>
<dbReference type="OrthoDB" id="440160at2759"/>
<dbReference type="InterPro" id="IPR003737">
    <property type="entry name" value="GlcNAc_PI_deacetylase-related"/>
</dbReference>
<sequence length="297" mass="33375">MTWLFWALPIFFYIGAWILYVRFVRARALLQTTTLHNKRICLLIAHPDDEVMFFAPTVIALTDPALNNHVSILCISNGSGDGDGAVRSKELIKSALMLGIRSKDDITVLDDANFPDSFSVTWNPRLLSNLLTARLAPKMASISANAPPEADVDVLITFDKHGVSAHPNHKSLYHGTLSFLKAIMHKHSGSQWTCPIKLYTLNSTSLVRKYAGIFDPLLTLLPQALGTLIEQHVERDDTSEFPGTLVFLNSLEDTIRAIRAMKHGHESQMMWFRYGYLVASRYMIMNELVQVEQTEMG</sequence>
<dbReference type="InterPro" id="IPR024078">
    <property type="entry name" value="LmbE-like_dom_sf"/>
</dbReference>
<gene>
    <name evidence="4" type="ORF">K402DRAFT_342771</name>
</gene>
<keyword evidence="3" id="KW-1133">Transmembrane helix</keyword>
<protein>
    <recommendedName>
        <fullName evidence="2">N-acetylglucosaminylphosphatidylinositol deacetylase</fullName>
        <ecNumber evidence="2">3.5.1.89</ecNumber>
    </recommendedName>
</protein>
<evidence type="ECO:0000256" key="1">
    <source>
        <dbReference type="ARBA" id="ARBA00006066"/>
    </source>
</evidence>
<dbReference type="EC" id="3.5.1.89" evidence="2"/>
<dbReference type="UniPathway" id="UPA00196"/>
<evidence type="ECO:0000256" key="2">
    <source>
        <dbReference type="ARBA" id="ARBA00012176"/>
    </source>
</evidence>
<feature type="transmembrane region" description="Helical" evidence="3">
    <location>
        <begin position="6"/>
        <end position="24"/>
    </location>
</feature>
<keyword evidence="3" id="KW-0472">Membrane</keyword>
<proteinExistence type="inferred from homology"/>
<dbReference type="PANTHER" id="PTHR12993:SF11">
    <property type="entry name" value="N-ACETYLGLUCOSAMINYL-PHOSPHATIDYLINOSITOL DE-N-ACETYLASE"/>
    <property type="match status" value="1"/>
</dbReference>
<accession>A0A6G1GJZ7</accession>
<name>A0A6G1GJZ7_9PEZI</name>